<evidence type="ECO:0000313" key="1">
    <source>
        <dbReference type="EMBL" id="SHH51301.1"/>
    </source>
</evidence>
<dbReference type="EMBL" id="FQXM01000006">
    <property type="protein sequence ID" value="SHH51301.1"/>
    <property type="molecule type" value="Genomic_DNA"/>
</dbReference>
<proteinExistence type="predicted"/>
<reference evidence="1 2" key="1">
    <citation type="submission" date="2016-11" db="EMBL/GenBank/DDBJ databases">
        <authorList>
            <person name="Jaros S."/>
            <person name="Januszkiewicz K."/>
            <person name="Wedrychowicz H."/>
        </authorList>
    </citation>
    <scope>NUCLEOTIDE SEQUENCE [LARGE SCALE GENOMIC DNA]</scope>
    <source>
        <strain evidence="1 2">DSM 8605</strain>
    </source>
</reference>
<gene>
    <name evidence="1" type="ORF">SAMN02745207_01357</name>
</gene>
<dbReference type="Proteomes" id="UP000184447">
    <property type="component" value="Unassembled WGS sequence"/>
</dbReference>
<name>A0A1M5TKU7_9CLOT</name>
<protein>
    <submittedName>
        <fullName evidence="1">Stage II sporulation protein R</fullName>
    </submittedName>
</protein>
<keyword evidence="2" id="KW-1185">Reference proteome</keyword>
<dbReference type="OrthoDB" id="9793324at2"/>
<dbReference type="NCBIfam" id="TIGR02837">
    <property type="entry name" value="spore_II_R"/>
    <property type="match status" value="1"/>
</dbReference>
<dbReference type="RefSeq" id="WP_073337675.1">
    <property type="nucleotide sequence ID" value="NZ_FQXM01000006.1"/>
</dbReference>
<dbReference type="AlphaFoldDB" id="A0A1M5TKU7"/>
<accession>A0A1M5TKU7</accession>
<evidence type="ECO:0000313" key="2">
    <source>
        <dbReference type="Proteomes" id="UP000184447"/>
    </source>
</evidence>
<dbReference type="STRING" id="1121316.SAMN02745207_01357"/>
<organism evidence="1 2">
    <name type="scientific">Clostridium grantii DSM 8605</name>
    <dbReference type="NCBI Taxonomy" id="1121316"/>
    <lineage>
        <taxon>Bacteria</taxon>
        <taxon>Bacillati</taxon>
        <taxon>Bacillota</taxon>
        <taxon>Clostridia</taxon>
        <taxon>Eubacteriales</taxon>
        <taxon>Clostridiaceae</taxon>
        <taxon>Clostridium</taxon>
    </lineage>
</organism>
<dbReference type="Pfam" id="PF09551">
    <property type="entry name" value="Spore_II_R"/>
    <property type="match status" value="1"/>
</dbReference>
<dbReference type="InterPro" id="IPR014202">
    <property type="entry name" value="Spore_II_R"/>
</dbReference>
<sequence length="237" mass="27356">MKKICTLCFFGIIIGFIYLNFNQQSTNSIESISNKIIRFHVIANSDTTTDQALKLKVRNAVLEFAEPKLRNSKSIEESRKILKENDEEIKKISENIIKENGYQYSVITTLDNENFPVKTYGNITLPEGKYEAYRIVIGTGEGHNWWCVMFPPLCFTDITKGEVAYEETEEKMKEYLTDEEYNIVDNETGLNNNSIETTKINGEEVVIKFKVVEIFQEVKEKVGELINKTMDKIFSDK</sequence>